<sequence>MAGDSGLASQVFALAKDIGKVEKDIKALSERNGDVQTALDQLSSVQEALDHLEERTSGLHGELAPIRGELAPLRAGLDALGKKVKQVVEDLEAIASRPEEKLAVWNWSFDNGMDREEAGEAWETLVRWVRSELLGTYGWVGWPADMFAKTNPTGYGSVGGPVTASRIPPCWYRHRDAVAELSGLCQEWIKIYRTSYGTPSRALDWHDRYAPNAKKRIINALIKCVEKGAHVDEEWINNPNHPDNGAPRATDDDEILSGYIEWDRQHRREPPAAGPVAAN</sequence>
<dbReference type="GeneID" id="97407592"/>
<protein>
    <submittedName>
        <fullName evidence="2">Uncharacterized protein</fullName>
    </submittedName>
</protein>
<dbReference type="AlphaFoldDB" id="L7F0V1"/>
<dbReference type="Gene3D" id="1.10.287.1490">
    <property type="match status" value="1"/>
</dbReference>
<dbReference type="RefSeq" id="WP_006380782.1">
    <property type="nucleotide sequence ID" value="NZ_AEJB01000470.1"/>
</dbReference>
<dbReference type="STRING" id="85558.T45_09011"/>
<evidence type="ECO:0000256" key="1">
    <source>
        <dbReference type="SAM" id="MobiDB-lite"/>
    </source>
</evidence>
<dbReference type="PATRIC" id="fig|698760.3.peg.6915"/>
<comment type="caution">
    <text evidence="2">The sequence shown here is derived from an EMBL/GenBank/DDBJ whole genome shotgun (WGS) entry which is preliminary data.</text>
</comment>
<feature type="region of interest" description="Disordered" evidence="1">
    <location>
        <begin position="235"/>
        <end position="254"/>
    </location>
</feature>
<gene>
    <name evidence="2" type="ORF">STRTUCAR8_00051</name>
</gene>
<keyword evidence="3" id="KW-1185">Reference proteome</keyword>
<accession>L7F0V1</accession>
<evidence type="ECO:0000313" key="2">
    <source>
        <dbReference type="EMBL" id="ELP64210.1"/>
    </source>
</evidence>
<proteinExistence type="predicted"/>
<organism evidence="2 3">
    <name type="scientific">Streptomyces turgidiscabies (strain Car8)</name>
    <dbReference type="NCBI Taxonomy" id="698760"/>
    <lineage>
        <taxon>Bacteria</taxon>
        <taxon>Bacillati</taxon>
        <taxon>Actinomycetota</taxon>
        <taxon>Actinomycetes</taxon>
        <taxon>Kitasatosporales</taxon>
        <taxon>Streptomycetaceae</taxon>
        <taxon>Streptomyces</taxon>
    </lineage>
</organism>
<dbReference type="EMBL" id="AEJB01000470">
    <property type="protein sequence ID" value="ELP64210.1"/>
    <property type="molecule type" value="Genomic_DNA"/>
</dbReference>
<reference evidence="2 3" key="1">
    <citation type="journal article" date="2011" name="Plasmid">
        <title>Streptomyces turgidiscabies Car8 contains a modular pathogenicity island that shares virulence genes with other actinobacterial plant pathogens.</title>
        <authorList>
            <person name="Huguet-Tapia J.C."/>
            <person name="Badger J.H."/>
            <person name="Loria R."/>
            <person name="Pettis G.S."/>
        </authorList>
    </citation>
    <scope>NUCLEOTIDE SEQUENCE [LARGE SCALE GENOMIC DNA]</scope>
    <source>
        <strain evidence="2 3">Car8</strain>
    </source>
</reference>
<dbReference type="Proteomes" id="UP000010931">
    <property type="component" value="Unassembled WGS sequence"/>
</dbReference>
<name>L7F0V1_STRT8</name>
<evidence type="ECO:0000313" key="3">
    <source>
        <dbReference type="Proteomes" id="UP000010931"/>
    </source>
</evidence>